<evidence type="ECO:0000313" key="1">
    <source>
        <dbReference type="EMBL" id="KIP97948.1"/>
    </source>
</evidence>
<reference evidence="1 2" key="1">
    <citation type="submission" date="2014-12" db="EMBL/GenBank/DDBJ databases">
        <title>16Stimator: statistical estimation of ribosomal gene copy numbers from draft genome assemblies.</title>
        <authorList>
            <person name="Perisin M.A."/>
            <person name="Vetter M."/>
            <person name="Gilbert J.A."/>
            <person name="Bergelson J."/>
        </authorList>
    </citation>
    <scope>NUCLEOTIDE SEQUENCE [LARGE SCALE GENOMIC DNA]</scope>
    <source>
        <strain evidence="1 2">MEJ076</strain>
    </source>
</reference>
<evidence type="ECO:0000313" key="2">
    <source>
        <dbReference type="Proteomes" id="UP000035017"/>
    </source>
</evidence>
<sequence>SAETYEQVARKSRYFTAIDSFTPLDEMKPVMIARFSHERGASSYFKWVHKGSRDFVGMYDPDTNMNAPLTFEEGIVEGHWGRRDKF</sequence>
<name>A0A0D0JRE7_AGRTU</name>
<feature type="non-terminal residue" evidence="1">
    <location>
        <position position="1"/>
    </location>
</feature>
<proteinExistence type="predicted"/>
<accession>A0A0D0JRE7</accession>
<organism evidence="1 2">
    <name type="scientific">Agrobacterium tumefaciens</name>
    <dbReference type="NCBI Taxonomy" id="358"/>
    <lineage>
        <taxon>Bacteria</taxon>
        <taxon>Pseudomonadati</taxon>
        <taxon>Pseudomonadota</taxon>
        <taxon>Alphaproteobacteria</taxon>
        <taxon>Hyphomicrobiales</taxon>
        <taxon>Rhizobiaceae</taxon>
        <taxon>Rhizobium/Agrobacterium group</taxon>
        <taxon>Agrobacterium</taxon>
        <taxon>Agrobacterium tumefaciens complex</taxon>
    </lineage>
</organism>
<dbReference type="Proteomes" id="UP000035017">
    <property type="component" value="Unassembled WGS sequence"/>
</dbReference>
<dbReference type="EMBL" id="JXQV01000052">
    <property type="protein sequence ID" value="KIP97948.1"/>
    <property type="molecule type" value="Genomic_DNA"/>
</dbReference>
<dbReference type="AlphaFoldDB" id="A0A0D0JRE7"/>
<gene>
    <name evidence="1" type="ORF">RU07_23630</name>
</gene>
<comment type="caution">
    <text evidence="1">The sequence shown here is derived from an EMBL/GenBank/DDBJ whole genome shotgun (WGS) entry which is preliminary data.</text>
</comment>
<protein>
    <submittedName>
        <fullName evidence="1">Uncharacterized protein</fullName>
    </submittedName>
</protein>